<name>A0ABU1V2K7_9GAMM</name>
<reference evidence="1 2" key="1">
    <citation type="submission" date="2023-07" db="EMBL/GenBank/DDBJ databases">
        <title>Sorghum-associated microbial communities from plants grown in Nebraska, USA.</title>
        <authorList>
            <person name="Schachtman D."/>
        </authorList>
    </citation>
    <scope>NUCLEOTIDE SEQUENCE [LARGE SCALE GENOMIC DNA]</scope>
    <source>
        <strain evidence="1 2">BE190</strain>
    </source>
</reference>
<keyword evidence="2" id="KW-1185">Reference proteome</keyword>
<evidence type="ECO:0000313" key="1">
    <source>
        <dbReference type="EMBL" id="MDR7091654.1"/>
    </source>
</evidence>
<dbReference type="RefSeq" id="WP_310075170.1">
    <property type="nucleotide sequence ID" value="NZ_JAVDVX010000007.1"/>
</dbReference>
<organism evidence="1 2">
    <name type="scientific">Cellvibrio fibrivorans</name>
    <dbReference type="NCBI Taxonomy" id="126350"/>
    <lineage>
        <taxon>Bacteria</taxon>
        <taxon>Pseudomonadati</taxon>
        <taxon>Pseudomonadota</taxon>
        <taxon>Gammaproteobacteria</taxon>
        <taxon>Cellvibrionales</taxon>
        <taxon>Cellvibrionaceae</taxon>
        <taxon>Cellvibrio</taxon>
    </lineage>
</organism>
<protein>
    <recommendedName>
        <fullName evidence="3">STAS/SEC14 domain-containing protein</fullName>
    </recommendedName>
</protein>
<sequence>MKLEINVTPHENYLHVKVKGIGNYENALYFWQQVVAACEQYQCYRVLGEQYLLDSVTTLEAFDHPAMFKKLGITTKYQFAWVDNNPRTRETTEFVYNVLANRSVSYGKLFHDVESAKLWLLAQK</sequence>
<comment type="caution">
    <text evidence="1">The sequence shown here is derived from an EMBL/GenBank/DDBJ whole genome shotgun (WGS) entry which is preliminary data.</text>
</comment>
<dbReference type="EMBL" id="JAVDVX010000007">
    <property type="protein sequence ID" value="MDR7091654.1"/>
    <property type="molecule type" value="Genomic_DNA"/>
</dbReference>
<accession>A0ABU1V2K7</accession>
<evidence type="ECO:0008006" key="3">
    <source>
        <dbReference type="Google" id="ProtNLM"/>
    </source>
</evidence>
<evidence type="ECO:0000313" key="2">
    <source>
        <dbReference type="Proteomes" id="UP001253595"/>
    </source>
</evidence>
<proteinExistence type="predicted"/>
<gene>
    <name evidence="1" type="ORF">J2X05_003689</name>
</gene>
<dbReference type="Proteomes" id="UP001253595">
    <property type="component" value="Unassembled WGS sequence"/>
</dbReference>